<evidence type="ECO:0000256" key="4">
    <source>
        <dbReference type="ARBA" id="ARBA00023014"/>
    </source>
</evidence>
<dbReference type="GeneID" id="41328089"/>
<reference evidence="7 8" key="1">
    <citation type="journal article" date="2020" name="Nature">
        <title>Isolation of an archaeon at the prokaryote-eukaryote interface.</title>
        <authorList>
            <person name="Imachi H."/>
            <person name="Nobu M.K."/>
            <person name="Nakahara N."/>
            <person name="Morono Y."/>
            <person name="Ogawara M."/>
            <person name="Takaki Y."/>
            <person name="Takano Y."/>
            <person name="Uematsu K."/>
            <person name="Ikuta T."/>
            <person name="Ito M."/>
            <person name="Matsui Y."/>
            <person name="Miyazaki M."/>
            <person name="Murata K."/>
            <person name="Saito Y."/>
            <person name="Sakai S."/>
            <person name="Song C."/>
            <person name="Tasumi E."/>
            <person name="Yamanaka Y."/>
            <person name="Yamaguchi T."/>
            <person name="Kamagata Y."/>
            <person name="Tamaki H."/>
            <person name="Takai K."/>
        </authorList>
    </citation>
    <scope>NUCLEOTIDE SEQUENCE [LARGE SCALE GENOMIC DNA]</scope>
    <source>
        <strain evidence="7 8">MK-D1</strain>
    </source>
</reference>
<dbReference type="EMBL" id="CP042905">
    <property type="protein sequence ID" value="QEE14272.1"/>
    <property type="molecule type" value="Genomic_DNA"/>
</dbReference>
<keyword evidence="4" id="KW-0411">Iron-sulfur</keyword>
<keyword evidence="3" id="KW-0408">Iron</keyword>
<gene>
    <name evidence="7" type="ORF">DSAG12_00083</name>
</gene>
<dbReference type="Proteomes" id="UP000321408">
    <property type="component" value="Chromosome"/>
</dbReference>
<dbReference type="InterPro" id="IPR002731">
    <property type="entry name" value="ATPase_BadF"/>
</dbReference>
<dbReference type="PANTHER" id="PTHR32329:SF7">
    <property type="entry name" value="ACTIVATOR OF 2-HYDROXYACYL-COA-HYDRATASE"/>
    <property type="match status" value="1"/>
</dbReference>
<dbReference type="InterPro" id="IPR043129">
    <property type="entry name" value="ATPase_NBD"/>
</dbReference>
<name>A0A5B9D5D7_9ARCH</name>
<dbReference type="Gene3D" id="3.40.50.11900">
    <property type="match status" value="1"/>
</dbReference>
<dbReference type="InterPro" id="IPR008275">
    <property type="entry name" value="CoA_E_activase_dom"/>
</dbReference>
<keyword evidence="8" id="KW-1185">Reference proteome</keyword>
<reference evidence="7 8" key="2">
    <citation type="journal article" date="2024" name="Int. J. Syst. Evol. Microbiol.">
        <title>Promethearchaeum syntrophicum gen. nov., sp. nov., an anaerobic, obligately syntrophic archaeon, the first isolate of the lineage 'Asgard' archaea, and proposal of the new archaeal phylum Promethearchaeota phyl. nov. and kingdom Promethearchaeati regn. nov.</title>
        <authorList>
            <person name="Imachi H."/>
            <person name="Nobu M.K."/>
            <person name="Kato S."/>
            <person name="Takaki Y."/>
            <person name="Miyazaki M."/>
            <person name="Miyata M."/>
            <person name="Ogawara M."/>
            <person name="Saito Y."/>
            <person name="Sakai S."/>
            <person name="Tahara Y.O."/>
            <person name="Takano Y."/>
            <person name="Tasumi E."/>
            <person name="Uematsu K."/>
            <person name="Yoshimura T."/>
            <person name="Itoh T."/>
            <person name="Ohkuma M."/>
            <person name="Takai K."/>
        </authorList>
    </citation>
    <scope>NUCLEOTIDE SEQUENCE [LARGE SCALE GENOMIC DNA]</scope>
    <source>
        <strain evidence="7 8">MK-D1</strain>
    </source>
</reference>
<dbReference type="NCBIfam" id="TIGR00241">
    <property type="entry name" value="CoA_E_activ"/>
    <property type="match status" value="1"/>
</dbReference>
<keyword evidence="2" id="KW-0479">Metal-binding</keyword>
<dbReference type="SUPFAM" id="SSF53067">
    <property type="entry name" value="Actin-like ATPase domain"/>
    <property type="match status" value="2"/>
</dbReference>
<feature type="domain" description="ATPase BadF/BadG/BcrA/BcrD type" evidence="5">
    <location>
        <begin position="297"/>
        <end position="551"/>
    </location>
</feature>
<dbReference type="KEGG" id="psyt:DSAG12_00083"/>
<dbReference type="PANTHER" id="PTHR32329">
    <property type="entry name" value="BIFUNCTIONAL PROTEIN [INCLUDES 2-HYDROXYACYL-COA DEHYDRATASE (N-TER) AND ITS ACTIVATOR DOMAIN (C_TERM)-RELATED"/>
    <property type="match status" value="1"/>
</dbReference>
<dbReference type="Pfam" id="PF01869">
    <property type="entry name" value="BcrAD_BadFG"/>
    <property type="match status" value="2"/>
</dbReference>
<accession>A0A5B9D5D7</accession>
<protein>
    <submittedName>
        <fullName evidence="7">Acyl-CoA dehydratase activase</fullName>
    </submittedName>
</protein>
<dbReference type="InterPro" id="IPR051805">
    <property type="entry name" value="Dehydratase_Activator_Redct"/>
</dbReference>
<evidence type="ECO:0000256" key="1">
    <source>
        <dbReference type="ARBA" id="ARBA00001966"/>
    </source>
</evidence>
<evidence type="ECO:0000256" key="2">
    <source>
        <dbReference type="ARBA" id="ARBA00022723"/>
    </source>
</evidence>
<proteinExistence type="predicted"/>
<dbReference type="GO" id="GO:0051536">
    <property type="term" value="F:iron-sulfur cluster binding"/>
    <property type="evidence" value="ECO:0007669"/>
    <property type="project" value="UniProtKB-KW"/>
</dbReference>
<dbReference type="Pfam" id="PF09989">
    <property type="entry name" value="DUF2229"/>
    <property type="match status" value="1"/>
</dbReference>
<dbReference type="Gene3D" id="3.30.420.40">
    <property type="match status" value="4"/>
</dbReference>
<sequence length="1419" mass="159893">MQNSSTNQNYIGINIGSVSVNVVISDNFGTFKCEKKAHFGNPQQILKEILEKYENGDQKFFGVSGTFGIVSEITAIERALASLEKKYDLILSLGGEAFILYVLDSNGHIVNILSQDKCAAGSGEFFIQQIERLNLPLNEAIDLAEKGEDIQIASRCSVHCKSDITHKLNKGEASIEDVLCSLVSNMINKGIGLIYQSRVNLTNLLIIGGLSLNKVVLQKLRKALPEAHVDKLEFSHVFEAYGTSLLVQDNPEYKIPKLITNKTFSMLPSLHEYGHLVKIMEKPGVNEKFDPQSSYILGIDVGSTTTKAILMHPKNNAIIASHYGRTNGNPIEATRSCLREIIKQTGDERGKISLVGVTGSGRQVVAAYLGTPAVFNEISAHSIGAAYFDSEVDTIFEIGGQDAKYMLLQNGVPVDYAMNASCSAGTGSFLEESAKCDLDIHVYDISDIALKAPKAVRFKADCAAFINSDIRTALQEGYSKQNIISGLVYSIVNNYLNKVKGTRPIGDKIFFQGGVAKNNAVGYAFAQVTGREIIIPPFPELMGAFGIALIAKSKLEKREISSMSSSTTLKSLIEPSLKHLGNFTCKSCDNFCQIENYAVGNRKFPFGGRCTKYEHLWKGQKSASEKKDYVSFRNDLMFPGNVLIDKKKKINEKNQIGIPRALLTHSLFPLFSTFFKEIGYEVVLSDIEPDAELLPNAPLCYPIQILHGAIANLIKQNIKLIFLPYIYRMKKGEGWFDSTFCPISQSSSYLVAPNFEKVEILKPELEFSEGYEKCQELINLAIEKLYIPHKMSVAAYNKAVRHQNNVETQFIKKGREILKKLSKSNDTGIIVVGRSYNVFPKETSQSIPKKITSMGVTVIPFDFLEKKSVTTYPWFFANYVSEAVELVKKHENLFLLYINSYSCTMDAFVQNYVRTEMKSKPYLLMELDAHMADAGTQTRIEAFLEIIKNYRHSLQNTSSSVYHMAKAETENGKAVITTSSGEKLDPNDPRVKIYLPPFSTFHTDLAEKLLTKFGFNMGHTGDIKLEYPVEGLKHCSGKECNPLPAVLGHIMHLVKNREPGEVIGYFMLRGGQPCVVFSYFQFLEQFLTKNRIKDVFIFCFDKYNDFMGVNILEYLQQGPKIVVLGDIMNEIESALEVVGKGKSLEKFHSYWRNFLESFTDIQDINREMNILIQKIKKLPIIGSPQMFPKVCLTGDFFVRFSPFFLHDLKSAYTKNKIIVKSSELFELFTYGVPFGNMVSYKVRDQYLQKIRAKFHGKDRIWNDFSFGFYASQIAYFVMRIIEKRMRKKFEKTGLLFSKPTDIMKIVKNAEPHINPNIFGEAILNIGKGIEIINDREFNGLILIGPQYCLPYRISQAILQPIFIENKYPFLVFDAEITAMSPNMKRLISANIEQINRRFKRMVPVLSEDTVKMEGKKIFL</sequence>
<dbReference type="GO" id="GO:0046872">
    <property type="term" value="F:metal ion binding"/>
    <property type="evidence" value="ECO:0007669"/>
    <property type="project" value="UniProtKB-KW"/>
</dbReference>
<feature type="domain" description="DUF2229" evidence="6">
    <location>
        <begin position="656"/>
        <end position="863"/>
    </location>
</feature>
<dbReference type="CDD" id="cd24035">
    <property type="entry name" value="ASKHA_NBD_O66634-like_rpt2"/>
    <property type="match status" value="1"/>
</dbReference>
<feature type="domain" description="ATPase BadF/BadG/BcrA/BcrD type" evidence="5">
    <location>
        <begin position="81"/>
        <end position="231"/>
    </location>
</feature>
<dbReference type="RefSeq" id="WP_147661233.1">
    <property type="nucleotide sequence ID" value="NZ_CP042905.2"/>
</dbReference>
<dbReference type="InterPro" id="IPR018709">
    <property type="entry name" value="CoA_activase_DUF2229"/>
</dbReference>
<comment type="cofactor">
    <cofactor evidence="1">
        <name>[4Fe-4S] cluster</name>
        <dbReference type="ChEBI" id="CHEBI:49883"/>
    </cofactor>
</comment>
<evidence type="ECO:0000259" key="5">
    <source>
        <dbReference type="Pfam" id="PF01869"/>
    </source>
</evidence>
<evidence type="ECO:0000256" key="3">
    <source>
        <dbReference type="ARBA" id="ARBA00023004"/>
    </source>
</evidence>
<evidence type="ECO:0000313" key="7">
    <source>
        <dbReference type="EMBL" id="QEE14272.1"/>
    </source>
</evidence>
<evidence type="ECO:0000259" key="6">
    <source>
        <dbReference type="Pfam" id="PF09989"/>
    </source>
</evidence>
<organism evidence="7 8">
    <name type="scientific">Promethearchaeum syntrophicum</name>
    <dbReference type="NCBI Taxonomy" id="2594042"/>
    <lineage>
        <taxon>Archaea</taxon>
        <taxon>Promethearchaeati</taxon>
        <taxon>Promethearchaeota</taxon>
        <taxon>Promethearchaeia</taxon>
        <taxon>Promethearchaeales</taxon>
        <taxon>Promethearchaeaceae</taxon>
        <taxon>Promethearchaeum</taxon>
    </lineage>
</organism>
<evidence type="ECO:0000313" key="8">
    <source>
        <dbReference type="Proteomes" id="UP000321408"/>
    </source>
</evidence>
<dbReference type="OrthoDB" id="114976at2157"/>